<dbReference type="AlphaFoldDB" id="A0A1Y1L295"/>
<dbReference type="PANTHER" id="PTHR34239">
    <property type="entry name" value="APPLE DOMAIN-CONTAINING PROTEIN"/>
    <property type="match status" value="1"/>
</dbReference>
<name>A0A1Y1L295_PHOPY</name>
<dbReference type="KEGG" id="ppyr:116163790"/>
<dbReference type="KEGG" id="ppyr:116172193"/>
<proteinExistence type="predicted"/>
<dbReference type="OrthoDB" id="6758874at2759"/>
<dbReference type="GeneID" id="116172193"/>
<reference evidence="2" key="1">
    <citation type="journal article" date="2016" name="Sci. Rep.">
        <title>Molecular characterization of firefly nuptial gifts: a multi-omics approach sheds light on postcopulatory sexual selection.</title>
        <authorList>
            <person name="Al-Wathiqui N."/>
            <person name="Fallon T.R."/>
            <person name="South A."/>
            <person name="Weng J.K."/>
            <person name="Lewis S.M."/>
        </authorList>
    </citation>
    <scope>NUCLEOTIDE SEQUENCE</scope>
</reference>
<feature type="compositionally biased region" description="Polar residues" evidence="1">
    <location>
        <begin position="330"/>
        <end position="341"/>
    </location>
</feature>
<feature type="compositionally biased region" description="Basic residues" evidence="1">
    <location>
        <begin position="56"/>
        <end position="66"/>
    </location>
</feature>
<sequence length="367" mass="42347">MEERSFSSSDNDEALSVLDRLKRLERRERKWRRKRSKRKHRRNSRSPSTPDEIRFRRSRSRSRHSHTLQDRTRRSSASDNESFLHSEIDLHVDQTPGGLTTEENKENSPTLVIDNDVVLDEDVLNIIGEDPEKVKSNTITLNTAICSRWNNFLLNGVPENDLASIKRKYNLNSNLELTLPTINQELSQVTNLTVRKKDSCYTDIQLQIAQGLNALGLSISNILNDPDGLSKEVKESLLLPLWDAGKIFTDLFYTLTKTRRNLLLPILNKYMRDLAEGTTADRSLFGSNFGELVKTAKVLERTSKDLLPHSSNKPRFKSLVPKGREGRQRGQFTKFTPSTEMGNRHRPARYRRESRSVQGRPYKNFRN</sequence>
<dbReference type="RefSeq" id="XP_031333766.1">
    <property type="nucleotide sequence ID" value="XM_031477906.1"/>
</dbReference>
<dbReference type="PANTHER" id="PTHR34239:SF2">
    <property type="entry name" value="TRANSPOSABLE ELEMENT P TRANSPOSASE_THAP9 CONSERVED DOMAIN-CONTAINING PROTEIN"/>
    <property type="match status" value="1"/>
</dbReference>
<feature type="region of interest" description="Disordered" evidence="1">
    <location>
        <begin position="304"/>
        <end position="367"/>
    </location>
</feature>
<accession>A0A1Y1L295</accession>
<dbReference type="EMBL" id="GEZM01068556">
    <property type="protein sequence ID" value="JAV66898.1"/>
    <property type="molecule type" value="Transcribed_RNA"/>
</dbReference>
<organism evidence="2">
    <name type="scientific">Photinus pyralis</name>
    <name type="common">Common eastern firefly</name>
    <name type="synonym">Lampyris pyralis</name>
    <dbReference type="NCBI Taxonomy" id="7054"/>
    <lineage>
        <taxon>Eukaryota</taxon>
        <taxon>Metazoa</taxon>
        <taxon>Ecdysozoa</taxon>
        <taxon>Arthropoda</taxon>
        <taxon>Hexapoda</taxon>
        <taxon>Insecta</taxon>
        <taxon>Pterygota</taxon>
        <taxon>Neoptera</taxon>
        <taxon>Endopterygota</taxon>
        <taxon>Coleoptera</taxon>
        <taxon>Polyphaga</taxon>
        <taxon>Elateriformia</taxon>
        <taxon>Elateroidea</taxon>
        <taxon>Lampyridae</taxon>
        <taxon>Lampyrinae</taxon>
        <taxon>Photinus</taxon>
    </lineage>
</organism>
<dbReference type="RefSeq" id="XP_031345212.1">
    <property type="nucleotide sequence ID" value="XM_031489352.1"/>
</dbReference>
<dbReference type="GeneID" id="116163790"/>
<dbReference type="RefSeq" id="XP_031333767.1">
    <property type="nucleotide sequence ID" value="XM_031477907.1"/>
</dbReference>
<evidence type="ECO:0000313" key="2">
    <source>
        <dbReference type="EMBL" id="JAV66898.1"/>
    </source>
</evidence>
<protein>
    <submittedName>
        <fullName evidence="2">Uncharacterized protein</fullName>
    </submittedName>
</protein>
<evidence type="ECO:0000256" key="1">
    <source>
        <dbReference type="SAM" id="MobiDB-lite"/>
    </source>
</evidence>
<feature type="compositionally biased region" description="Basic residues" evidence="1">
    <location>
        <begin position="29"/>
        <end position="44"/>
    </location>
</feature>
<feature type="region of interest" description="Disordered" evidence="1">
    <location>
        <begin position="29"/>
        <end position="106"/>
    </location>
</feature>
<feature type="compositionally biased region" description="Basic and acidic residues" evidence="1">
    <location>
        <begin position="82"/>
        <end position="92"/>
    </location>
</feature>